<comment type="subcellular location">
    <subcellularLocation>
        <location evidence="1">Endomembrane system</location>
        <topology evidence="1">Multi-pass membrane protein</topology>
    </subcellularLocation>
</comment>
<dbReference type="InterPro" id="IPR050911">
    <property type="entry name" value="DRAM/TMEM150_Autophagy_Mod"/>
</dbReference>
<gene>
    <name evidence="9" type="primary">LOC110071063</name>
</gene>
<evidence type="ECO:0000256" key="6">
    <source>
        <dbReference type="SAM" id="Phobius"/>
    </source>
</evidence>
<feature type="transmembrane region" description="Helical" evidence="6">
    <location>
        <begin position="219"/>
        <end position="244"/>
    </location>
</feature>
<keyword evidence="5 6" id="KW-0472">Membrane</keyword>
<keyword evidence="3 6" id="KW-0812">Transmembrane</keyword>
<feature type="transmembrane region" description="Helical" evidence="6">
    <location>
        <begin position="75"/>
        <end position="94"/>
    </location>
</feature>
<feature type="domain" description="CWH43-like N-terminal" evidence="7">
    <location>
        <begin position="31"/>
        <end position="249"/>
    </location>
</feature>
<evidence type="ECO:0000259" key="7">
    <source>
        <dbReference type="Pfam" id="PF10277"/>
    </source>
</evidence>
<dbReference type="RefSeq" id="XP_072856101.1">
    <property type="nucleotide sequence ID" value="XM_073000000.1"/>
</dbReference>
<evidence type="ECO:0000256" key="1">
    <source>
        <dbReference type="ARBA" id="ARBA00004127"/>
    </source>
</evidence>
<keyword evidence="8" id="KW-1185">Reference proteome</keyword>
<feature type="transmembrane region" description="Helical" evidence="6">
    <location>
        <begin position="31"/>
        <end position="53"/>
    </location>
</feature>
<feature type="transmembrane region" description="Helical" evidence="6">
    <location>
        <begin position="185"/>
        <end position="207"/>
    </location>
</feature>
<proteinExistence type="inferred from homology"/>
<evidence type="ECO:0000256" key="5">
    <source>
        <dbReference type="ARBA" id="ARBA00023136"/>
    </source>
</evidence>
<accession>A0ABM5GEN4</accession>
<evidence type="ECO:0000313" key="9">
    <source>
        <dbReference type="RefSeq" id="XP_072856101.1"/>
    </source>
</evidence>
<dbReference type="PANTHER" id="PTHR21324:SF11">
    <property type="entry name" value="DNA DAMAGE-REGULATED AUTOPHAGY MODULATOR PROTEIN 1"/>
    <property type="match status" value="1"/>
</dbReference>
<sequence length="259" mass="29385">MPGEEERQLLLIQRRRRWWHRMACSLRGEPLVPVLLVSWTSAAFIISYTIAVLDGHIEPLFPYISDTGAKPPESVIFGIMITISAVLGAITMIMKYLMLKKQNEMTHFNSSCFNLLALCFGILGCIGMSIIASVQELTYPAVHDGGALVAFVSGTMYIVLQTAISYKLYKEYPQWCTPCIWHTRLVLSVMTIMALFPMIACASLISVTKIDWNPGEKDYVYHLVSAVCEWTIAFSFEMFFLTFVSDFQRITMHVTMEIH</sequence>
<feature type="transmembrane region" description="Helical" evidence="6">
    <location>
        <begin position="115"/>
        <end position="134"/>
    </location>
</feature>
<protein>
    <submittedName>
        <fullName evidence="9">DNA damage-regulated autophagy modulator protein 1-like isoform X1</fullName>
    </submittedName>
</protein>
<dbReference type="Pfam" id="PF10277">
    <property type="entry name" value="Frag1"/>
    <property type="match status" value="1"/>
</dbReference>
<dbReference type="InterPro" id="IPR019402">
    <property type="entry name" value="CWH43_N"/>
</dbReference>
<reference evidence="9" key="1">
    <citation type="submission" date="2025-08" db="UniProtKB">
        <authorList>
            <consortium name="RefSeq"/>
        </authorList>
    </citation>
    <scope>IDENTIFICATION</scope>
</reference>
<evidence type="ECO:0000313" key="8">
    <source>
        <dbReference type="Proteomes" id="UP001652642"/>
    </source>
</evidence>
<keyword evidence="4 6" id="KW-1133">Transmembrane helix</keyword>
<comment type="similarity">
    <text evidence="2">Belongs to the DRAM/TMEM150 family.</text>
</comment>
<evidence type="ECO:0000256" key="4">
    <source>
        <dbReference type="ARBA" id="ARBA00022989"/>
    </source>
</evidence>
<dbReference type="PANTHER" id="PTHR21324">
    <property type="entry name" value="FASTING-INDUCIBLE INTEGRAL MEMBRANE PROTEIN TM6P1-RELATED"/>
    <property type="match status" value="1"/>
</dbReference>
<organism evidence="8 9">
    <name type="scientific">Pogona vitticeps</name>
    <name type="common">central bearded dragon</name>
    <dbReference type="NCBI Taxonomy" id="103695"/>
    <lineage>
        <taxon>Eukaryota</taxon>
        <taxon>Metazoa</taxon>
        <taxon>Chordata</taxon>
        <taxon>Craniata</taxon>
        <taxon>Vertebrata</taxon>
        <taxon>Euteleostomi</taxon>
        <taxon>Lepidosauria</taxon>
        <taxon>Squamata</taxon>
        <taxon>Bifurcata</taxon>
        <taxon>Unidentata</taxon>
        <taxon>Episquamata</taxon>
        <taxon>Toxicofera</taxon>
        <taxon>Iguania</taxon>
        <taxon>Acrodonta</taxon>
        <taxon>Agamidae</taxon>
        <taxon>Amphibolurinae</taxon>
        <taxon>Pogona</taxon>
    </lineage>
</organism>
<dbReference type="Proteomes" id="UP001652642">
    <property type="component" value="Chromosome 5"/>
</dbReference>
<name>A0ABM5GEN4_9SAUR</name>
<evidence type="ECO:0000256" key="2">
    <source>
        <dbReference type="ARBA" id="ARBA00006565"/>
    </source>
</evidence>
<dbReference type="GeneID" id="110071063"/>
<evidence type="ECO:0000256" key="3">
    <source>
        <dbReference type="ARBA" id="ARBA00022692"/>
    </source>
</evidence>
<feature type="transmembrane region" description="Helical" evidence="6">
    <location>
        <begin position="146"/>
        <end position="164"/>
    </location>
</feature>